<dbReference type="InterPro" id="IPR029017">
    <property type="entry name" value="Enolase-like_N"/>
</dbReference>
<dbReference type="EMBL" id="JBHSJJ010000019">
    <property type="protein sequence ID" value="MFC4874539.1"/>
    <property type="molecule type" value="Genomic_DNA"/>
</dbReference>
<proteinExistence type="predicted"/>
<reference evidence="4" key="1">
    <citation type="journal article" date="2019" name="Int. J. Syst. Evol. Microbiol.">
        <title>The Global Catalogue of Microorganisms (GCM) 10K type strain sequencing project: providing services to taxonomists for standard genome sequencing and annotation.</title>
        <authorList>
            <consortium name="The Broad Institute Genomics Platform"/>
            <consortium name="The Broad Institute Genome Sequencing Center for Infectious Disease"/>
            <person name="Wu L."/>
            <person name="Ma J."/>
        </authorList>
    </citation>
    <scope>NUCLEOTIDE SEQUENCE [LARGE SCALE GENOMIC DNA]</scope>
    <source>
        <strain evidence="4">CGMCC 4.7466</strain>
    </source>
</reference>
<feature type="domain" description="Mandelate racemase/muconate lactonizing enzyme C-terminal" evidence="2">
    <location>
        <begin position="147"/>
        <end position="245"/>
    </location>
</feature>
<accession>A0ABV9T822</accession>
<evidence type="ECO:0000313" key="4">
    <source>
        <dbReference type="Proteomes" id="UP001595818"/>
    </source>
</evidence>
<dbReference type="InterPro" id="IPR036849">
    <property type="entry name" value="Enolase-like_C_sf"/>
</dbReference>
<dbReference type="PANTHER" id="PTHR48073:SF2">
    <property type="entry name" value="O-SUCCINYLBENZOATE SYNTHASE"/>
    <property type="match status" value="1"/>
</dbReference>
<dbReference type="InterPro" id="IPR018110">
    <property type="entry name" value="Mandel_Rmase/mucon_lact_enz_CS"/>
</dbReference>
<dbReference type="Proteomes" id="UP001595818">
    <property type="component" value="Unassembled WGS sequence"/>
</dbReference>
<evidence type="ECO:0000259" key="2">
    <source>
        <dbReference type="SMART" id="SM00922"/>
    </source>
</evidence>
<protein>
    <submittedName>
        <fullName evidence="3">O-succinylbenzoate synthase</fullName>
    </submittedName>
</protein>
<keyword evidence="1" id="KW-0479">Metal-binding</keyword>
<keyword evidence="4" id="KW-1185">Reference proteome</keyword>
<sequence>MASSFKVKARYTPYLLRFKFDAGTSRGVLRTKKTYLIQLISADFPGTAGYGEAGPLAGLSIDDREDFERQLADVLSEMEQISFPFQEAKIMEILAQKVSFQLPSIRFGMETALLDLLNGGKRYLLPNDFYDKGRPIPINGLIWMGDKEFMYRQIREKLEQGFDCIKLKIGSIDFEQECELLASIRKQFDEHEVTLRVDANGAFASADALGKLGNLAKYKLHSIEQPIQQGNWEEMGALCRNTPVPVALDEELIGIHEPFTKQRLLEEIQPQYIILKPTLLGGIAASREWIKMAESRNIGWWITSALESNVGLNAIAQFTSSLNPEVPQGLGTGKLYHNNFESPLAMMGGELYYQKGKKWSNLKEVF</sequence>
<dbReference type="SMART" id="SM00922">
    <property type="entry name" value="MR_MLE"/>
    <property type="match status" value="1"/>
</dbReference>
<gene>
    <name evidence="3" type="ORF">ACFPFU_22740</name>
</gene>
<name>A0ABV9T822_9BACT</name>
<organism evidence="3 4">
    <name type="scientific">Negadavirga shengliensis</name>
    <dbReference type="NCBI Taxonomy" id="1389218"/>
    <lineage>
        <taxon>Bacteria</taxon>
        <taxon>Pseudomonadati</taxon>
        <taxon>Bacteroidota</taxon>
        <taxon>Cytophagia</taxon>
        <taxon>Cytophagales</taxon>
        <taxon>Cyclobacteriaceae</taxon>
        <taxon>Negadavirga</taxon>
    </lineage>
</organism>
<dbReference type="SFLD" id="SFLDG00180">
    <property type="entry name" value="muconate_cycloisomerase"/>
    <property type="match status" value="1"/>
</dbReference>
<dbReference type="SUPFAM" id="SSF54826">
    <property type="entry name" value="Enolase N-terminal domain-like"/>
    <property type="match status" value="1"/>
</dbReference>
<dbReference type="SFLD" id="SFLDF00009">
    <property type="entry name" value="o-succinylbenzoate_synthase"/>
    <property type="match status" value="1"/>
</dbReference>
<dbReference type="InterPro" id="IPR013342">
    <property type="entry name" value="Mandelate_racemase_C"/>
</dbReference>
<evidence type="ECO:0000313" key="3">
    <source>
        <dbReference type="EMBL" id="MFC4874539.1"/>
    </source>
</evidence>
<dbReference type="PROSITE" id="PS00909">
    <property type="entry name" value="MR_MLE_2"/>
    <property type="match status" value="1"/>
</dbReference>
<dbReference type="InterPro" id="IPR029065">
    <property type="entry name" value="Enolase_C-like"/>
</dbReference>
<dbReference type="Pfam" id="PF13378">
    <property type="entry name" value="MR_MLE_C"/>
    <property type="match status" value="1"/>
</dbReference>
<comment type="caution">
    <text evidence="3">The sequence shown here is derived from an EMBL/GenBank/DDBJ whole genome shotgun (WGS) entry which is preliminary data.</text>
</comment>
<dbReference type="RefSeq" id="WP_377068483.1">
    <property type="nucleotide sequence ID" value="NZ_JBHSJJ010000019.1"/>
</dbReference>
<dbReference type="PANTHER" id="PTHR48073">
    <property type="entry name" value="O-SUCCINYLBENZOATE SYNTHASE-RELATED"/>
    <property type="match status" value="1"/>
</dbReference>
<dbReference type="Gene3D" id="3.20.20.120">
    <property type="entry name" value="Enolase-like C-terminal domain"/>
    <property type="match status" value="1"/>
</dbReference>
<dbReference type="SFLD" id="SFLDS00001">
    <property type="entry name" value="Enolase"/>
    <property type="match status" value="1"/>
</dbReference>
<dbReference type="SUPFAM" id="SSF51604">
    <property type="entry name" value="Enolase C-terminal domain-like"/>
    <property type="match status" value="1"/>
</dbReference>
<dbReference type="CDD" id="cd03320">
    <property type="entry name" value="OSBS"/>
    <property type="match status" value="1"/>
</dbReference>
<dbReference type="Gene3D" id="3.30.390.10">
    <property type="entry name" value="Enolase-like, N-terminal domain"/>
    <property type="match status" value="1"/>
</dbReference>
<evidence type="ECO:0000256" key="1">
    <source>
        <dbReference type="ARBA" id="ARBA00022723"/>
    </source>
</evidence>